<keyword evidence="1" id="KW-0812">Transmembrane</keyword>
<dbReference type="InterPro" id="IPR007890">
    <property type="entry name" value="CHASE2"/>
</dbReference>
<organism evidence="3 4">
    <name type="scientific">Roseibium alexandrii</name>
    <dbReference type="NCBI Taxonomy" id="388408"/>
    <lineage>
        <taxon>Bacteria</taxon>
        <taxon>Pseudomonadati</taxon>
        <taxon>Pseudomonadota</taxon>
        <taxon>Alphaproteobacteria</taxon>
        <taxon>Hyphomicrobiales</taxon>
        <taxon>Stappiaceae</taxon>
        <taxon>Roseibium</taxon>
    </lineage>
</organism>
<keyword evidence="4" id="KW-1185">Reference proteome</keyword>
<dbReference type="SMART" id="SM00052">
    <property type="entry name" value="EAL"/>
    <property type="match status" value="1"/>
</dbReference>
<dbReference type="PANTHER" id="PTHR44757:SF2">
    <property type="entry name" value="BIOFILM ARCHITECTURE MAINTENANCE PROTEIN MBAA"/>
    <property type="match status" value="1"/>
</dbReference>
<proteinExistence type="predicted"/>
<gene>
    <name evidence="3" type="primary">dosP_1</name>
    <name evidence="3" type="ORF">LAX5112_00001</name>
</gene>
<dbReference type="SUPFAM" id="SSF55073">
    <property type="entry name" value="Nucleotide cyclase"/>
    <property type="match status" value="1"/>
</dbReference>
<dbReference type="InterPro" id="IPR052155">
    <property type="entry name" value="Biofilm_reg_signaling"/>
</dbReference>
<dbReference type="EC" id="3.1.4.52" evidence="3"/>
<dbReference type="Pfam" id="PF00990">
    <property type="entry name" value="GGDEF"/>
    <property type="match status" value="1"/>
</dbReference>
<feature type="domain" description="EAL" evidence="2">
    <location>
        <begin position="675"/>
        <end position="925"/>
    </location>
</feature>
<protein>
    <submittedName>
        <fullName evidence="3">Oxygen sensor protein DosP</fullName>
        <ecNumber evidence="3">3.1.4.52</ecNumber>
    </submittedName>
</protein>
<dbReference type="Gene3D" id="3.30.70.270">
    <property type="match status" value="1"/>
</dbReference>
<dbReference type="STRING" id="388408.LAX5112_00001"/>
<evidence type="ECO:0000256" key="1">
    <source>
        <dbReference type="SAM" id="Phobius"/>
    </source>
</evidence>
<name>A0A0M6ZLG3_9HYPH</name>
<dbReference type="InterPro" id="IPR029787">
    <property type="entry name" value="Nucleotide_cyclase"/>
</dbReference>
<dbReference type="GO" id="GO:0071111">
    <property type="term" value="F:cyclic-guanylate-specific phosphodiesterase activity"/>
    <property type="evidence" value="ECO:0007669"/>
    <property type="project" value="UniProtKB-EC"/>
</dbReference>
<dbReference type="SMART" id="SM00267">
    <property type="entry name" value="GGDEF"/>
    <property type="match status" value="1"/>
</dbReference>
<feature type="transmembrane region" description="Helical" evidence="1">
    <location>
        <begin position="332"/>
        <end position="351"/>
    </location>
</feature>
<dbReference type="SMART" id="SM01080">
    <property type="entry name" value="CHASE2"/>
    <property type="match status" value="1"/>
</dbReference>
<feature type="transmembrane region" description="Helical" evidence="1">
    <location>
        <begin position="277"/>
        <end position="296"/>
    </location>
</feature>
<dbReference type="Proteomes" id="UP000053235">
    <property type="component" value="Unassembled WGS sequence"/>
</dbReference>
<evidence type="ECO:0000313" key="3">
    <source>
        <dbReference type="EMBL" id="CTQ63609.1"/>
    </source>
</evidence>
<dbReference type="Gene3D" id="3.20.20.450">
    <property type="entry name" value="EAL domain"/>
    <property type="match status" value="1"/>
</dbReference>
<dbReference type="PANTHER" id="PTHR44757">
    <property type="entry name" value="DIGUANYLATE CYCLASE DGCP"/>
    <property type="match status" value="1"/>
</dbReference>
<evidence type="ECO:0000313" key="4">
    <source>
        <dbReference type="Proteomes" id="UP000053235"/>
    </source>
</evidence>
<accession>A0A0M6ZLG3</accession>
<keyword evidence="3" id="KW-0378">Hydrolase</keyword>
<dbReference type="InterPro" id="IPR035919">
    <property type="entry name" value="EAL_sf"/>
</dbReference>
<dbReference type="Pfam" id="PF05226">
    <property type="entry name" value="CHASE2"/>
    <property type="match status" value="1"/>
</dbReference>
<keyword evidence="1" id="KW-1133">Transmembrane helix</keyword>
<dbReference type="Pfam" id="PF00563">
    <property type="entry name" value="EAL"/>
    <property type="match status" value="1"/>
</dbReference>
<sequence>MRLGVISADLKRFLAAIVFASLMGAGLLALQAVRVTDGLDRMLWEHRFTASERPVTGELLFVDIDARSLEQLGVWPIPRRTYADLIDNLSEAGASDIVFDIDFSSASTPEDDAIFAASMERAGNVSLAAFRQAATGAEDESEEILNQPIEEFLKFAWPVVVMVPVEADSRIWRNIYGFELNGVEELSAASYLGGHTGATSGAFWLDYSIAIDQMPRVSMIDVLEGDVANTTLFGKKVIIGASAQELRDLFPTPVYGILPGAMIQALGAETLMQDRALIIRGAMPAVLSVLLLFVLLATTKRTGLSTKLAVLVGFMVLLELAGYFALQERPVLISTASAQVLLVASAIVIIFQELGLRKLISQLYQISQRNTVRMLGQVFDDSFDAIMVIDRSEKITASSEVARKLFGLKAIPNASGREVLPTELVDEAVAVLSDTTKGKPEPKLLKMTGEDGQLRVIEYVVTRSEKTVTSKKGKHARENEALACLTCRDITEEYEANKRLAYLARFDPVTGLFNRNGFEDEVPETVERTGFDGQVLCLVQFSISNLDQIIASLGFSYGDLLRKAIADRVTQHFGTEVTWAALTADVFAAAYISEEGEVCAERFLETVQQVVGKDYMIEGSRISVRLDFGYIVDHYASEIDELLKKSGNALALSRRSAQLACVAFRPEMNDTLQRRRSLETELFKSISRNELRMVYQPLIDLRSREIIGVEALLRWRHGEMGEISPVEFIPISEENGFIVELGAWTLHRSMEEVGQWNSNINLSVNVSALQFSRGDIVATVEDALKATKFPAYRFDLEITESLFIDETIDVRSSMQELAELGCCFSLDDFGTGYSSLAYLQNYPFSKIKLDRMFISKVTTNKKDVALIEAVLHMATAFGMETVMEGIETEEQTETLLGLGCRVGQGYLFGRPMSAADLAQLLRRSA</sequence>
<feature type="transmembrane region" description="Helical" evidence="1">
    <location>
        <begin position="308"/>
        <end position="326"/>
    </location>
</feature>
<keyword evidence="1" id="KW-0472">Membrane</keyword>
<dbReference type="CDD" id="cd01948">
    <property type="entry name" value="EAL"/>
    <property type="match status" value="1"/>
</dbReference>
<dbReference type="InterPro" id="IPR000160">
    <property type="entry name" value="GGDEF_dom"/>
</dbReference>
<dbReference type="AlphaFoldDB" id="A0A0M6ZLG3"/>
<evidence type="ECO:0000259" key="2">
    <source>
        <dbReference type="PROSITE" id="PS50883"/>
    </source>
</evidence>
<dbReference type="InterPro" id="IPR001633">
    <property type="entry name" value="EAL_dom"/>
</dbReference>
<reference evidence="4" key="1">
    <citation type="submission" date="2015-07" db="EMBL/GenBank/DDBJ databases">
        <authorList>
            <person name="Rodrigo-Torres Lidia"/>
            <person name="Arahal R.David."/>
        </authorList>
    </citation>
    <scope>NUCLEOTIDE SEQUENCE [LARGE SCALE GENOMIC DNA]</scope>
    <source>
        <strain evidence="4">CECT 5112</strain>
    </source>
</reference>
<dbReference type="Gene3D" id="3.30.450.20">
    <property type="entry name" value="PAS domain"/>
    <property type="match status" value="1"/>
</dbReference>
<dbReference type="SUPFAM" id="SSF141868">
    <property type="entry name" value="EAL domain-like"/>
    <property type="match status" value="1"/>
</dbReference>
<dbReference type="InterPro" id="IPR043128">
    <property type="entry name" value="Rev_trsase/Diguanyl_cyclase"/>
</dbReference>
<dbReference type="PROSITE" id="PS50883">
    <property type="entry name" value="EAL"/>
    <property type="match status" value="1"/>
</dbReference>
<dbReference type="EMBL" id="CXWD01000001">
    <property type="protein sequence ID" value="CTQ63609.1"/>
    <property type="molecule type" value="Genomic_DNA"/>
</dbReference>